<dbReference type="PANTHER" id="PTHR11360">
    <property type="entry name" value="MONOCARBOXYLATE TRANSPORTER"/>
    <property type="match status" value="1"/>
</dbReference>
<proteinExistence type="predicted"/>
<dbReference type="GO" id="GO:0008028">
    <property type="term" value="F:monocarboxylic acid transmembrane transporter activity"/>
    <property type="evidence" value="ECO:0007669"/>
    <property type="project" value="TreeGrafter"/>
</dbReference>
<name>A0A6P7T9Y4_9MOLL</name>
<dbReference type="Pfam" id="PF07690">
    <property type="entry name" value="MFS_1"/>
    <property type="match status" value="2"/>
</dbReference>
<sequence length="725" mass="79228">MTMMKPKDKGKDPATPIRVSGHEQPRPQIIEPPDGGWGWVVTFASFLCNVIVDGICLSYGSIKQVFEDHFGVTATASTLIGSLLTGSYLMIGPFASTLATKYGCRKVTIAGSIFAAAAFFISSFSSSIQMLIVTYGILGGIGFGFIYLPSIVIIGYWFEKKRAFATGVAVCGMGLGTFIFPPLTEYLLQKYNWQDCVIIISGLILNCAVCGALFRPVRPQTKRMKRGFVARGSIMRALIEEKKRQRTISNGSLDNCIITNDNRLIKLDCIGSNRSSIASYFQRSRSPHSSKCPSRSSLLPQNIVVESFRVDGTTTKPMSSNLLKPPAVPAIHSMDIPESNKLITNSVSLMPKAKSCDSLTPEDPWDKLSEEGSLSTRSLSYVGVSDSRIEINTPSAEASAVNSTSASPCESRCESRQTINTSNQEDPPKCYLYNCNSDLPPCLMGSSIVSIAKFQASIRSLESIYENNGHSRKLLQMFQEIIDLSLFRNLTFCVLLLSTFLSMLGFFIPVVYLPALAQQIGMNSQESSYLVSVSGVTNIVGRLLSGFLADRPVFGALHINNTALIMVGLCTIFCPFLKDKTTLNIYSGIYGLGVAAFVSLRSVLLVDLLGLGQLTKSFGLLTLFQGIATMAGLPLGGYLEEVTGDVNATFYMSGIMLTLSGVISLPLNRLKNWQMRRDQRDFERQQQQFQQQQQTAAAAKKEKQRAMMHVKQANGLPSDNVPPVT</sequence>
<gene>
    <name evidence="3" type="primary">LOC115221672</name>
</gene>
<dbReference type="InterPro" id="IPR020846">
    <property type="entry name" value="MFS_dom"/>
</dbReference>
<reference evidence="3" key="1">
    <citation type="submission" date="2025-08" db="UniProtKB">
        <authorList>
            <consortium name="RefSeq"/>
        </authorList>
    </citation>
    <scope>IDENTIFICATION</scope>
</reference>
<evidence type="ECO:0000313" key="3">
    <source>
        <dbReference type="RefSeq" id="XP_029647734.1"/>
    </source>
</evidence>
<dbReference type="Gene3D" id="1.20.1250.20">
    <property type="entry name" value="MFS general substrate transporter like domains"/>
    <property type="match status" value="2"/>
</dbReference>
<evidence type="ECO:0000313" key="2">
    <source>
        <dbReference type="Proteomes" id="UP000515154"/>
    </source>
</evidence>
<organism evidence="2 3">
    <name type="scientific">Octopus sinensis</name>
    <name type="common">East Asian common octopus</name>
    <dbReference type="NCBI Taxonomy" id="2607531"/>
    <lineage>
        <taxon>Eukaryota</taxon>
        <taxon>Metazoa</taxon>
        <taxon>Spiralia</taxon>
        <taxon>Lophotrochozoa</taxon>
        <taxon>Mollusca</taxon>
        <taxon>Cephalopoda</taxon>
        <taxon>Coleoidea</taxon>
        <taxon>Octopodiformes</taxon>
        <taxon>Octopoda</taxon>
        <taxon>Incirrata</taxon>
        <taxon>Octopodidae</taxon>
        <taxon>Octopus</taxon>
    </lineage>
</organism>
<dbReference type="InterPro" id="IPR050327">
    <property type="entry name" value="Proton-linked_MCT"/>
</dbReference>
<keyword evidence="2" id="KW-1185">Reference proteome</keyword>
<dbReference type="InterPro" id="IPR011701">
    <property type="entry name" value="MFS"/>
</dbReference>
<dbReference type="AlphaFoldDB" id="A0A6P7T9Y4"/>
<dbReference type="Proteomes" id="UP000515154">
    <property type="component" value="Linkage group LG18"/>
</dbReference>
<dbReference type="PROSITE" id="PS50850">
    <property type="entry name" value="MFS"/>
    <property type="match status" value="1"/>
</dbReference>
<dbReference type="PANTHER" id="PTHR11360:SF286">
    <property type="entry name" value="GH22266P"/>
    <property type="match status" value="1"/>
</dbReference>
<dbReference type="GO" id="GO:0016020">
    <property type="term" value="C:membrane"/>
    <property type="evidence" value="ECO:0007669"/>
    <property type="project" value="UniProtKB-SubCell"/>
</dbReference>
<dbReference type="RefSeq" id="XP_029647734.1">
    <property type="nucleotide sequence ID" value="XM_029791874.2"/>
</dbReference>
<dbReference type="InterPro" id="IPR036259">
    <property type="entry name" value="MFS_trans_sf"/>
</dbReference>
<protein>
    <submittedName>
        <fullName evidence="3">Uncharacterized protein LOC115221672 isoform X1</fullName>
    </submittedName>
</protein>
<evidence type="ECO:0000256" key="1">
    <source>
        <dbReference type="ARBA" id="ARBA00004141"/>
    </source>
</evidence>
<dbReference type="KEGG" id="osn:115221672"/>
<accession>A0A6P7T9Y4</accession>
<comment type="subcellular location">
    <subcellularLocation>
        <location evidence="1">Membrane</location>
        <topology evidence="1">Multi-pass membrane protein</topology>
    </subcellularLocation>
</comment>
<dbReference type="SUPFAM" id="SSF103473">
    <property type="entry name" value="MFS general substrate transporter"/>
    <property type="match status" value="1"/>
</dbReference>